<dbReference type="PANTHER" id="PTHR14464:SF4">
    <property type="entry name" value="EXONUCLEASE V"/>
    <property type="match status" value="1"/>
</dbReference>
<keyword evidence="4" id="KW-0479">Metal-binding</keyword>
<comment type="subunit">
    <text evidence="3">Monomer.</text>
</comment>
<gene>
    <name evidence="8" type="ORF">K505DRAFT_329311</name>
</gene>
<accession>A0A6A6WV26</accession>
<comment type="similarity">
    <text evidence="2">Belongs to the EXO5 family.</text>
</comment>
<feature type="compositionally biased region" description="Basic and acidic residues" evidence="7">
    <location>
        <begin position="119"/>
        <end position="148"/>
    </location>
</feature>
<evidence type="ECO:0000256" key="6">
    <source>
        <dbReference type="ARBA" id="ARBA00022839"/>
    </source>
</evidence>
<evidence type="ECO:0000256" key="7">
    <source>
        <dbReference type="SAM" id="MobiDB-lite"/>
    </source>
</evidence>
<evidence type="ECO:0000256" key="1">
    <source>
        <dbReference type="ARBA" id="ARBA00001966"/>
    </source>
</evidence>
<reference evidence="8" key="1">
    <citation type="journal article" date="2020" name="Stud. Mycol.">
        <title>101 Dothideomycetes genomes: a test case for predicting lifestyles and emergence of pathogens.</title>
        <authorList>
            <person name="Haridas S."/>
            <person name="Albert R."/>
            <person name="Binder M."/>
            <person name="Bloem J."/>
            <person name="Labutti K."/>
            <person name="Salamov A."/>
            <person name="Andreopoulos B."/>
            <person name="Baker S."/>
            <person name="Barry K."/>
            <person name="Bills G."/>
            <person name="Bluhm B."/>
            <person name="Cannon C."/>
            <person name="Castanera R."/>
            <person name="Culley D."/>
            <person name="Daum C."/>
            <person name="Ezra D."/>
            <person name="Gonzalez J."/>
            <person name="Henrissat B."/>
            <person name="Kuo A."/>
            <person name="Liang C."/>
            <person name="Lipzen A."/>
            <person name="Lutzoni F."/>
            <person name="Magnuson J."/>
            <person name="Mondo S."/>
            <person name="Nolan M."/>
            <person name="Ohm R."/>
            <person name="Pangilinan J."/>
            <person name="Park H.-J."/>
            <person name="Ramirez L."/>
            <person name="Alfaro M."/>
            <person name="Sun H."/>
            <person name="Tritt A."/>
            <person name="Yoshinaga Y."/>
            <person name="Zwiers L.-H."/>
            <person name="Turgeon B."/>
            <person name="Goodwin S."/>
            <person name="Spatafora J."/>
            <person name="Crous P."/>
            <person name="Grigoriev I."/>
        </authorList>
    </citation>
    <scope>NUCLEOTIDE SEQUENCE</scope>
    <source>
        <strain evidence="8">CBS 109.77</strain>
    </source>
</reference>
<evidence type="ECO:0000256" key="4">
    <source>
        <dbReference type="ARBA" id="ARBA00022485"/>
    </source>
</evidence>
<dbReference type="GO" id="GO:0045145">
    <property type="term" value="F:single-stranded DNA 5'-3' DNA exonuclease activity"/>
    <property type="evidence" value="ECO:0007669"/>
    <property type="project" value="InterPro"/>
</dbReference>
<dbReference type="GO" id="GO:0036297">
    <property type="term" value="P:interstrand cross-link repair"/>
    <property type="evidence" value="ECO:0007669"/>
    <property type="project" value="TreeGrafter"/>
</dbReference>
<proteinExistence type="inferred from homology"/>
<dbReference type="OrthoDB" id="354769at2759"/>
<dbReference type="EMBL" id="MU002264">
    <property type="protein sequence ID" value="KAF2787932.1"/>
    <property type="molecule type" value="Genomic_DNA"/>
</dbReference>
<dbReference type="PANTHER" id="PTHR14464">
    <property type="entry name" value="EXONUCLEASE V"/>
    <property type="match status" value="1"/>
</dbReference>
<organism evidence="8 9">
    <name type="scientific">Melanomma pulvis-pyrius CBS 109.77</name>
    <dbReference type="NCBI Taxonomy" id="1314802"/>
    <lineage>
        <taxon>Eukaryota</taxon>
        <taxon>Fungi</taxon>
        <taxon>Dikarya</taxon>
        <taxon>Ascomycota</taxon>
        <taxon>Pezizomycotina</taxon>
        <taxon>Dothideomycetes</taxon>
        <taxon>Pleosporomycetidae</taxon>
        <taxon>Pleosporales</taxon>
        <taxon>Melanommataceae</taxon>
        <taxon>Melanomma</taxon>
    </lineage>
</organism>
<dbReference type="GO" id="GO:0051539">
    <property type="term" value="F:4 iron, 4 sulfur cluster binding"/>
    <property type="evidence" value="ECO:0007669"/>
    <property type="project" value="UniProtKB-KW"/>
</dbReference>
<keyword evidence="4" id="KW-0411">Iron-sulfur</keyword>
<comment type="cofactor">
    <cofactor evidence="1">
        <name>[4Fe-4S] cluster</name>
        <dbReference type="ChEBI" id="CHEBI:49883"/>
    </cofactor>
</comment>
<dbReference type="Pfam" id="PF09810">
    <property type="entry name" value="Exo5"/>
    <property type="match status" value="1"/>
</dbReference>
<feature type="region of interest" description="Disordered" evidence="7">
    <location>
        <begin position="83"/>
        <end position="102"/>
    </location>
</feature>
<feature type="compositionally biased region" description="Polar residues" evidence="7">
    <location>
        <begin position="1"/>
        <end position="18"/>
    </location>
</feature>
<keyword evidence="4" id="KW-0408">Iron</keyword>
<dbReference type="GO" id="GO:0005739">
    <property type="term" value="C:mitochondrion"/>
    <property type="evidence" value="ECO:0007669"/>
    <property type="project" value="TreeGrafter"/>
</dbReference>
<feature type="region of interest" description="Disordered" evidence="7">
    <location>
        <begin position="107"/>
        <end position="151"/>
    </location>
</feature>
<evidence type="ECO:0000256" key="5">
    <source>
        <dbReference type="ARBA" id="ARBA00022722"/>
    </source>
</evidence>
<name>A0A6A6WV26_9PLEO</name>
<keyword evidence="6" id="KW-0378">Hydrolase</keyword>
<keyword evidence="9" id="KW-1185">Reference proteome</keyword>
<evidence type="ECO:0008006" key="10">
    <source>
        <dbReference type="Google" id="ProtNLM"/>
    </source>
</evidence>
<dbReference type="InterPro" id="IPR019190">
    <property type="entry name" value="EXOV"/>
</dbReference>
<evidence type="ECO:0000256" key="3">
    <source>
        <dbReference type="ARBA" id="ARBA00011245"/>
    </source>
</evidence>
<keyword evidence="6" id="KW-0269">Exonuclease</keyword>
<evidence type="ECO:0000313" key="9">
    <source>
        <dbReference type="Proteomes" id="UP000799757"/>
    </source>
</evidence>
<evidence type="ECO:0000256" key="2">
    <source>
        <dbReference type="ARBA" id="ARBA00009797"/>
    </source>
</evidence>
<keyword evidence="5" id="KW-0540">Nuclease</keyword>
<dbReference type="GO" id="GO:0005634">
    <property type="term" value="C:nucleus"/>
    <property type="evidence" value="ECO:0007669"/>
    <property type="project" value="TreeGrafter"/>
</dbReference>
<dbReference type="Proteomes" id="UP000799757">
    <property type="component" value="Unassembled WGS sequence"/>
</dbReference>
<evidence type="ECO:0000313" key="8">
    <source>
        <dbReference type="EMBL" id="KAF2787932.1"/>
    </source>
</evidence>
<keyword evidence="4" id="KW-0004">4Fe-4S</keyword>
<protein>
    <recommendedName>
        <fullName evidence="10">Exonuclease V</fullName>
    </recommendedName>
</protein>
<feature type="region of interest" description="Disordered" evidence="7">
    <location>
        <begin position="1"/>
        <end position="29"/>
    </location>
</feature>
<sequence>MATPEVTQLNVDSSTSDYGSDIDLPSDYGSEVDLEETLLADVLTGITATAPNTTIYPSIEADDEVSTLAVVIHKSPSSTFAHLGPVATEGSPVTPRGKKHTSVEVEYDRRSRQSWSVPRGERATSHAPEARPPAEPKEDTRSPLERFRTKPQKPLSVTDLVSPAWCQLQYWYTLTKFGRKPRTQAMKEGSRVHRVLEEQVHRIVPVQVKTKEDRFGLKIWNTIQGLRTLRASGLTRELEVWGVIDGQVVNGIIDEISYTCPDHDLEESLEKSKALKSGDTLPLGQLKIEQSFNGNSTAWVGFLEPERHVYLADVKTRGVKYLPHGASLRQTWMQLMLYRKLLESLSLNTVDAETIFARYNLQPLEIFSEVFMLEISGIGGQGDDMVIDDDNPFGILQASEIEQHNSLLALWSLMISEFSQAIDTFSDVLRAEFRYSKTGELIGSVTTAYDSIAIGEYIAIEMKWWRGEREAQGVEIEEAFKCRVCDFVEECSWRKNKVEEAMEKHRLRVKARGKSAV</sequence>
<dbReference type="AlphaFoldDB" id="A0A6A6WV26"/>